<accession>A0A0Z8FHG7</accession>
<dbReference type="GO" id="GO:0003677">
    <property type="term" value="F:DNA binding"/>
    <property type="evidence" value="ECO:0007669"/>
    <property type="project" value="InterPro"/>
</dbReference>
<dbReference type="Gene3D" id="1.10.260.40">
    <property type="entry name" value="lambda repressor-like DNA-binding domains"/>
    <property type="match status" value="2"/>
</dbReference>
<dbReference type="Pfam" id="PF01381">
    <property type="entry name" value="HTH_3"/>
    <property type="match status" value="1"/>
</dbReference>
<dbReference type="PROSITE" id="PS50943">
    <property type="entry name" value="HTH_CROC1"/>
    <property type="match status" value="2"/>
</dbReference>
<evidence type="ECO:0000259" key="1">
    <source>
        <dbReference type="PROSITE" id="PS50943"/>
    </source>
</evidence>
<dbReference type="AlphaFoldDB" id="A0A0Z8FHG7"/>
<dbReference type="InterPro" id="IPR010982">
    <property type="entry name" value="Lambda_DNA-bd_dom_sf"/>
</dbReference>
<feature type="domain" description="HTH cro/C1-type" evidence="1">
    <location>
        <begin position="172"/>
        <end position="204"/>
    </location>
</feature>
<dbReference type="RefSeq" id="WP_044671647.1">
    <property type="nucleotide sequence ID" value="NZ_CEDC01000050.1"/>
</dbReference>
<gene>
    <name evidence="2" type="ORF">ERS132462_00244</name>
</gene>
<evidence type="ECO:0000313" key="2">
    <source>
        <dbReference type="EMBL" id="CYT85935.1"/>
    </source>
</evidence>
<protein>
    <submittedName>
        <fullName evidence="2">Helix-turn-helix</fullName>
    </submittedName>
</protein>
<dbReference type="CDD" id="cd00093">
    <property type="entry name" value="HTH_XRE"/>
    <property type="match status" value="2"/>
</dbReference>
<organism evidence="2 3">
    <name type="scientific">Streptococcus suis</name>
    <dbReference type="NCBI Taxonomy" id="1307"/>
    <lineage>
        <taxon>Bacteria</taxon>
        <taxon>Bacillati</taxon>
        <taxon>Bacillota</taxon>
        <taxon>Bacilli</taxon>
        <taxon>Lactobacillales</taxon>
        <taxon>Streptococcaceae</taxon>
        <taxon>Streptococcus</taxon>
    </lineage>
</organism>
<evidence type="ECO:0000313" key="3">
    <source>
        <dbReference type="Proteomes" id="UP000072003"/>
    </source>
</evidence>
<dbReference type="InterPro" id="IPR001387">
    <property type="entry name" value="Cro/C1-type_HTH"/>
</dbReference>
<sequence>MNSDFNLYLKIFLSILKKDFKITANQIAEEIGISKNTLTNWKKGSIPDLEKIKNLLKFINKFNKEHVMASENNAVIVELTNVIESYIIRQETSIYQRKNEKERRDLKIRRKRRFAKNFSLLIDFLNSVALREDAVRNDENYTNVGESEEVFDNLLNKEFISRNEKNGSIAIQKNLAKKLHVSEAQISNWKSGKDFPNKDNLSKLQKLCSFNGSGAFLDYDFTIKMLENQFLESPNLRFKLTELEQKYFIIMKSFIKESNLEGILWEKISRNPSEILIGYPGEVLETVQEYFYRDCILLLKEAFRFVDVNLTFEEWLRVNVPNHDFFPNLDSTDGFRFYVDDIDYGYKIIREFKNINKDIGMINRFIVSNKKLFYLTKLLMNKLEETGIEFEDWLEEQYGIVNETDYFRKLSANLCNTLTESDFNNTDYVEEFYRQFWEFIINKSSIVDIRMHPTMQVYIQDINSEEWIYSRMASNYSLLKSVLDIGFEKGKLSANGRYLLDGRESFELLFKNHSIKTFREESQNRDFDKVKELEKLYRRTVKFLQ</sequence>
<name>A0A0Z8FHG7_STRSU</name>
<dbReference type="SMART" id="SM00530">
    <property type="entry name" value="HTH_XRE"/>
    <property type="match status" value="2"/>
</dbReference>
<dbReference type="SUPFAM" id="SSF47413">
    <property type="entry name" value="lambda repressor-like DNA-binding domains"/>
    <property type="match status" value="2"/>
</dbReference>
<proteinExistence type="predicted"/>
<reference evidence="2 3" key="1">
    <citation type="submission" date="2016-02" db="EMBL/GenBank/DDBJ databases">
        <authorList>
            <consortium name="Pathogen Informatics"/>
        </authorList>
    </citation>
    <scope>NUCLEOTIDE SEQUENCE [LARGE SCALE GENOMIC DNA]</scope>
    <source>
        <strain evidence="2 3">LSS100</strain>
    </source>
</reference>
<dbReference type="Proteomes" id="UP000072003">
    <property type="component" value="Unassembled WGS sequence"/>
</dbReference>
<dbReference type="EMBL" id="FIFN01000002">
    <property type="protein sequence ID" value="CYT85935.1"/>
    <property type="molecule type" value="Genomic_DNA"/>
</dbReference>
<feature type="domain" description="HTH cro/C1-type" evidence="1">
    <location>
        <begin position="13"/>
        <end position="67"/>
    </location>
</feature>